<proteinExistence type="predicted"/>
<keyword evidence="3" id="KW-1185">Reference proteome</keyword>
<feature type="region of interest" description="Disordered" evidence="1">
    <location>
        <begin position="25"/>
        <end position="60"/>
    </location>
</feature>
<comment type="caution">
    <text evidence="2">The sequence shown here is derived from an EMBL/GenBank/DDBJ whole genome shotgun (WGS) entry which is preliminary data.</text>
</comment>
<feature type="compositionally biased region" description="Polar residues" evidence="1">
    <location>
        <begin position="48"/>
        <end position="60"/>
    </location>
</feature>
<protein>
    <submittedName>
        <fullName evidence="2">Uncharacterized protein</fullName>
    </submittedName>
</protein>
<dbReference type="AlphaFoldDB" id="A0A8J2XM20"/>
<evidence type="ECO:0000313" key="2">
    <source>
        <dbReference type="EMBL" id="GGA27981.1"/>
    </source>
</evidence>
<reference evidence="2" key="2">
    <citation type="submission" date="2020-09" db="EMBL/GenBank/DDBJ databases">
        <authorList>
            <person name="Sun Q."/>
            <person name="Zhou Y."/>
        </authorList>
    </citation>
    <scope>NUCLEOTIDE SEQUENCE</scope>
    <source>
        <strain evidence="2">CGMCC 1.12785</strain>
    </source>
</reference>
<organism evidence="2 3">
    <name type="scientific">Sediminivirga luteola</name>
    <dbReference type="NCBI Taxonomy" id="1774748"/>
    <lineage>
        <taxon>Bacteria</taxon>
        <taxon>Bacillati</taxon>
        <taxon>Actinomycetota</taxon>
        <taxon>Actinomycetes</taxon>
        <taxon>Micrococcales</taxon>
        <taxon>Brevibacteriaceae</taxon>
        <taxon>Sediminivirga</taxon>
    </lineage>
</organism>
<accession>A0A8J2XM20</accession>
<dbReference type="EMBL" id="BMFY01000022">
    <property type="protein sequence ID" value="GGA27981.1"/>
    <property type="molecule type" value="Genomic_DNA"/>
</dbReference>
<evidence type="ECO:0000313" key="3">
    <source>
        <dbReference type="Proteomes" id="UP000616114"/>
    </source>
</evidence>
<sequence>MLAAVRRSCANKTNRTTVDGETFVVRPAGKGDSSYAWMSGPDPGDGVSDSTSLPGTGSRR</sequence>
<evidence type="ECO:0000256" key="1">
    <source>
        <dbReference type="SAM" id="MobiDB-lite"/>
    </source>
</evidence>
<dbReference type="Proteomes" id="UP000616114">
    <property type="component" value="Unassembled WGS sequence"/>
</dbReference>
<dbReference type="RefSeq" id="WP_188552012.1">
    <property type="nucleotide sequence ID" value="NZ_BMFY01000022.1"/>
</dbReference>
<name>A0A8J2XM20_9MICO</name>
<reference evidence="2" key="1">
    <citation type="journal article" date="2014" name="Int. J. Syst. Evol. Microbiol.">
        <title>Complete genome sequence of Corynebacterium casei LMG S-19264T (=DSM 44701T), isolated from a smear-ripened cheese.</title>
        <authorList>
            <consortium name="US DOE Joint Genome Institute (JGI-PGF)"/>
            <person name="Walter F."/>
            <person name="Albersmeier A."/>
            <person name="Kalinowski J."/>
            <person name="Ruckert C."/>
        </authorList>
    </citation>
    <scope>NUCLEOTIDE SEQUENCE</scope>
    <source>
        <strain evidence="2">CGMCC 1.12785</strain>
    </source>
</reference>
<gene>
    <name evidence="2" type="ORF">GCM10011333_33430</name>
</gene>